<organism evidence="2 3">
    <name type="scientific">Alternaria arborescens</name>
    <dbReference type="NCBI Taxonomy" id="156630"/>
    <lineage>
        <taxon>Eukaryota</taxon>
        <taxon>Fungi</taxon>
        <taxon>Dikarya</taxon>
        <taxon>Ascomycota</taxon>
        <taxon>Pezizomycotina</taxon>
        <taxon>Dothideomycetes</taxon>
        <taxon>Pleosporomycetidae</taxon>
        <taxon>Pleosporales</taxon>
        <taxon>Pleosporineae</taxon>
        <taxon>Pleosporaceae</taxon>
        <taxon>Alternaria</taxon>
        <taxon>Alternaria sect. Alternaria</taxon>
    </lineage>
</organism>
<gene>
    <name evidence="2" type="ORF">AA0113_g7511</name>
</gene>
<accession>A0A4Q4RRF0</accession>
<evidence type="ECO:0000256" key="1">
    <source>
        <dbReference type="SAM" id="SignalP"/>
    </source>
</evidence>
<keyword evidence="3" id="KW-1185">Reference proteome</keyword>
<dbReference type="OrthoDB" id="3676312at2759"/>
<proteinExistence type="predicted"/>
<keyword evidence="1" id="KW-0732">Signal</keyword>
<evidence type="ECO:0000313" key="3">
    <source>
        <dbReference type="Proteomes" id="UP000293823"/>
    </source>
</evidence>
<dbReference type="EMBL" id="PEJP01000029">
    <property type="protein sequence ID" value="RYO59730.1"/>
    <property type="molecule type" value="Genomic_DNA"/>
</dbReference>
<protein>
    <submittedName>
        <fullName evidence="2">Uncharacterized protein</fullName>
    </submittedName>
</protein>
<dbReference type="Proteomes" id="UP000293823">
    <property type="component" value="Unassembled WGS sequence"/>
</dbReference>
<feature type="signal peptide" evidence="1">
    <location>
        <begin position="1"/>
        <end position="20"/>
    </location>
</feature>
<reference evidence="3" key="1">
    <citation type="journal article" date="2019" name="bioRxiv">
        <title>Genomics, evolutionary history and diagnostics of the Alternaria alternata species group including apple and Asian pear pathotypes.</title>
        <authorList>
            <person name="Armitage A.D."/>
            <person name="Cockerton H.M."/>
            <person name="Sreenivasaprasad S."/>
            <person name="Woodhall J.W."/>
            <person name="Lane C.R."/>
            <person name="Harrison R.J."/>
            <person name="Clarkson J.P."/>
        </authorList>
    </citation>
    <scope>NUCLEOTIDE SEQUENCE [LARGE SCALE GENOMIC DNA]</scope>
    <source>
        <strain evidence="3">RGR 97.0016</strain>
    </source>
</reference>
<evidence type="ECO:0000313" key="2">
    <source>
        <dbReference type="EMBL" id="RYO59730.1"/>
    </source>
</evidence>
<name>A0A4Q4RRF0_9PLEO</name>
<dbReference type="AlphaFoldDB" id="A0A4Q4RRF0"/>
<comment type="caution">
    <text evidence="2">The sequence shown here is derived from an EMBL/GenBank/DDBJ whole genome shotgun (WGS) entry which is preliminary data.</text>
</comment>
<sequence length="170" mass="18939">MKYQYLVKSLLLGLAPSAPAAPPVNDLDVAMMQSYSDKPHPTLVDYNIAGVAWCEKHVRANAPNPPMLPKPGIDPKNPPVMPSLRALYTFMVPNPDKKKPGFALQPTFEILGFAPITREMCLWGWGVGRQSYGIQSEQVKKGNICRGQGGVAMVQGWNQTIWWNEFRIVF</sequence>
<feature type="chain" id="PRO_5020909326" evidence="1">
    <location>
        <begin position="21"/>
        <end position="170"/>
    </location>
</feature>